<gene>
    <name evidence="1" type="ORF">DIJ64_00445</name>
</gene>
<organism evidence="1 2">
    <name type="scientific">Mycobacterium leprae</name>
    <dbReference type="NCBI Taxonomy" id="1769"/>
    <lineage>
        <taxon>Bacteria</taxon>
        <taxon>Bacillati</taxon>
        <taxon>Actinomycetota</taxon>
        <taxon>Actinomycetes</taxon>
        <taxon>Mycobacteriales</taxon>
        <taxon>Mycobacteriaceae</taxon>
        <taxon>Mycobacterium</taxon>
    </lineage>
</organism>
<dbReference type="Proteomes" id="UP000249682">
    <property type="component" value="Chromosome"/>
</dbReference>
<evidence type="ECO:0000313" key="2">
    <source>
        <dbReference type="Proteomes" id="UP000249682"/>
    </source>
</evidence>
<dbReference type="EMBL" id="CP029543">
    <property type="protein sequence ID" value="AWV47087.1"/>
    <property type="molecule type" value="Genomic_DNA"/>
</dbReference>
<accession>A0AAD0KPN5</accession>
<reference evidence="1 2" key="1">
    <citation type="submission" date="2018-05" db="EMBL/GenBank/DDBJ databases">
        <title>Evolution of small genomes with special reference to Mycobacterium leprae.</title>
        <authorList>
            <person name="Mohanty P.S."/>
            <person name="Bansal A.K."/>
            <person name="Gupta U.D."/>
            <person name="Naaz F."/>
            <person name="Dwivedi V.D."/>
            <person name="Singh H."/>
            <person name="Gupta G."/>
            <person name="Sharma S."/>
            <person name="Arora M."/>
        </authorList>
    </citation>
    <scope>NUCLEOTIDE SEQUENCE [LARGE SCALE GENOMIC DNA]</scope>
    <source>
        <strain evidence="1 2">MRHRU-235-G</strain>
    </source>
</reference>
<sequence>MYTNPCSTTSQIVVNNLRNELQNLGFHRFSEATNSVKHRLTETKGKLNVTSIACGPQRQPDQLLDGSSF</sequence>
<evidence type="ECO:0000313" key="1">
    <source>
        <dbReference type="EMBL" id="AWV47087.1"/>
    </source>
</evidence>
<dbReference type="AlphaFoldDB" id="A0AAD0KPN5"/>
<protein>
    <submittedName>
        <fullName evidence="1">Uncharacterized protein</fullName>
    </submittedName>
</protein>
<proteinExistence type="predicted"/>
<name>A0AAD0KPN5_MYCLR</name>